<gene>
    <name evidence="12 13" type="primary">crcB</name>
    <name evidence="12" type="synonym">fluC</name>
    <name evidence="13" type="ORF">WOB96_00340</name>
</gene>
<feature type="transmembrane region" description="Helical" evidence="12">
    <location>
        <begin position="34"/>
        <end position="56"/>
    </location>
</feature>
<evidence type="ECO:0000256" key="4">
    <source>
        <dbReference type="ARBA" id="ARBA00022692"/>
    </source>
</evidence>
<dbReference type="InterPro" id="IPR003691">
    <property type="entry name" value="FluC"/>
</dbReference>
<feature type="transmembrane region" description="Helical" evidence="12">
    <location>
        <begin position="100"/>
        <end position="121"/>
    </location>
</feature>
<keyword evidence="8 12" id="KW-0472">Membrane</keyword>
<dbReference type="Pfam" id="PF02537">
    <property type="entry name" value="CRCB"/>
    <property type="match status" value="1"/>
</dbReference>
<dbReference type="PANTHER" id="PTHR28259">
    <property type="entry name" value="FLUORIDE EXPORT PROTEIN 1-RELATED"/>
    <property type="match status" value="1"/>
</dbReference>
<evidence type="ECO:0000256" key="2">
    <source>
        <dbReference type="ARBA" id="ARBA00022475"/>
    </source>
</evidence>
<evidence type="ECO:0000256" key="8">
    <source>
        <dbReference type="ARBA" id="ARBA00023136"/>
    </source>
</evidence>
<keyword evidence="12" id="KW-0479">Metal-binding</keyword>
<accession>A0ABU9D6A3</accession>
<keyword evidence="4 12" id="KW-0812">Transmembrane</keyword>
<evidence type="ECO:0000256" key="9">
    <source>
        <dbReference type="ARBA" id="ARBA00023303"/>
    </source>
</evidence>
<dbReference type="Proteomes" id="UP001446205">
    <property type="component" value="Unassembled WGS sequence"/>
</dbReference>
<keyword evidence="6 12" id="KW-0915">Sodium</keyword>
<dbReference type="InterPro" id="IPR036739">
    <property type="entry name" value="SLC41_membr_dom_sf"/>
</dbReference>
<comment type="subcellular location">
    <subcellularLocation>
        <location evidence="1 12">Cell membrane</location>
        <topology evidence="1 12">Multi-pass membrane protein</topology>
    </subcellularLocation>
</comment>
<name>A0ABU9D6A3_9PROT</name>
<keyword evidence="9 12" id="KW-0407">Ion channel</keyword>
<evidence type="ECO:0000313" key="13">
    <source>
        <dbReference type="EMBL" id="MEK8088203.1"/>
    </source>
</evidence>
<evidence type="ECO:0000256" key="12">
    <source>
        <dbReference type="HAMAP-Rule" id="MF_00454"/>
    </source>
</evidence>
<comment type="catalytic activity">
    <reaction evidence="11">
        <text>fluoride(in) = fluoride(out)</text>
        <dbReference type="Rhea" id="RHEA:76159"/>
        <dbReference type="ChEBI" id="CHEBI:17051"/>
    </reaction>
    <physiologicalReaction direction="left-to-right" evidence="11">
        <dbReference type="Rhea" id="RHEA:76160"/>
    </physiologicalReaction>
</comment>
<evidence type="ECO:0000256" key="1">
    <source>
        <dbReference type="ARBA" id="ARBA00004651"/>
    </source>
</evidence>
<evidence type="ECO:0000256" key="6">
    <source>
        <dbReference type="ARBA" id="ARBA00023053"/>
    </source>
</evidence>
<evidence type="ECO:0000256" key="11">
    <source>
        <dbReference type="ARBA" id="ARBA00035585"/>
    </source>
</evidence>
<dbReference type="RefSeq" id="WP_341369269.1">
    <property type="nucleotide sequence ID" value="NZ_JBBPCO010000001.1"/>
</dbReference>
<keyword evidence="2 12" id="KW-1003">Cell membrane</keyword>
<evidence type="ECO:0000256" key="3">
    <source>
        <dbReference type="ARBA" id="ARBA00022519"/>
    </source>
</evidence>
<protein>
    <recommendedName>
        <fullName evidence="12">Fluoride-specific ion channel FluC</fullName>
    </recommendedName>
</protein>
<keyword evidence="14" id="KW-1185">Reference proteome</keyword>
<organism evidence="13 14">
    <name type="scientific">Thermithiobacillus plumbiphilus</name>
    <dbReference type="NCBI Taxonomy" id="1729899"/>
    <lineage>
        <taxon>Bacteria</taxon>
        <taxon>Pseudomonadati</taxon>
        <taxon>Pseudomonadota</taxon>
        <taxon>Acidithiobacillia</taxon>
        <taxon>Acidithiobacillales</taxon>
        <taxon>Thermithiobacillaceae</taxon>
        <taxon>Thermithiobacillus</taxon>
    </lineage>
</organism>
<comment type="activity regulation">
    <text evidence="12">Na(+) is not transported, but it plays an essential structural role and its presence is essential for fluoride channel function.</text>
</comment>
<reference evidence="13 14" key="1">
    <citation type="submission" date="2024-04" db="EMBL/GenBank/DDBJ databases">
        <authorList>
            <person name="Abashina T."/>
            <person name="Shaikin A."/>
        </authorList>
    </citation>
    <scope>NUCLEOTIDE SEQUENCE [LARGE SCALE GENOMIC DNA]</scope>
    <source>
        <strain evidence="13 14">AAFK</strain>
    </source>
</reference>
<sequence length="124" mass="13087">MPAVLAVAAGGALGSVLRYGTTMLLQGWLGRFFPYATLFINVSGSFLMGFLFVLTLDRVSIDPALRAGILTGVLGGYTTFSTFSMESLTLLEEGAWLRAGLYLGLSLVLGLSAAWAGATLARQF</sequence>
<evidence type="ECO:0000256" key="10">
    <source>
        <dbReference type="ARBA" id="ARBA00035120"/>
    </source>
</evidence>
<keyword evidence="3" id="KW-0997">Cell inner membrane</keyword>
<evidence type="ECO:0000256" key="7">
    <source>
        <dbReference type="ARBA" id="ARBA00023065"/>
    </source>
</evidence>
<comment type="function">
    <text evidence="12">Fluoride-specific ion channel. Important for reducing fluoride concentration in the cell, thus reducing its toxicity.</text>
</comment>
<comment type="similarity">
    <text evidence="10 12">Belongs to the fluoride channel Fluc/FEX (TC 1.A.43) family.</text>
</comment>
<keyword evidence="5 12" id="KW-1133">Transmembrane helix</keyword>
<dbReference type="SUPFAM" id="SSF161093">
    <property type="entry name" value="MgtE membrane domain-like"/>
    <property type="match status" value="1"/>
</dbReference>
<dbReference type="PANTHER" id="PTHR28259:SF1">
    <property type="entry name" value="FLUORIDE EXPORT PROTEIN 1-RELATED"/>
    <property type="match status" value="1"/>
</dbReference>
<dbReference type="NCBIfam" id="TIGR00494">
    <property type="entry name" value="crcB"/>
    <property type="match status" value="1"/>
</dbReference>
<evidence type="ECO:0000313" key="14">
    <source>
        <dbReference type="Proteomes" id="UP001446205"/>
    </source>
</evidence>
<feature type="binding site" evidence="12">
    <location>
        <position position="75"/>
    </location>
    <ligand>
        <name>Na(+)</name>
        <dbReference type="ChEBI" id="CHEBI:29101"/>
        <note>structural</note>
    </ligand>
</feature>
<feature type="binding site" evidence="12">
    <location>
        <position position="78"/>
    </location>
    <ligand>
        <name>Na(+)</name>
        <dbReference type="ChEBI" id="CHEBI:29101"/>
        <note>structural</note>
    </ligand>
</feature>
<dbReference type="EMBL" id="JBBPCO010000001">
    <property type="protein sequence ID" value="MEK8088203.1"/>
    <property type="molecule type" value="Genomic_DNA"/>
</dbReference>
<dbReference type="HAMAP" id="MF_00454">
    <property type="entry name" value="FluC"/>
    <property type="match status" value="1"/>
</dbReference>
<comment type="caution">
    <text evidence="13">The sequence shown here is derived from an EMBL/GenBank/DDBJ whole genome shotgun (WGS) entry which is preliminary data.</text>
</comment>
<keyword evidence="12" id="KW-0813">Transport</keyword>
<evidence type="ECO:0000256" key="5">
    <source>
        <dbReference type="ARBA" id="ARBA00022989"/>
    </source>
</evidence>
<keyword evidence="7 12" id="KW-0406">Ion transport</keyword>
<proteinExistence type="inferred from homology"/>
<feature type="transmembrane region" description="Helical" evidence="12">
    <location>
        <begin position="63"/>
        <end position="80"/>
    </location>
</feature>